<evidence type="ECO:0000259" key="1">
    <source>
        <dbReference type="PROSITE" id="PS51725"/>
    </source>
</evidence>
<dbReference type="InterPro" id="IPR007138">
    <property type="entry name" value="ABM_dom"/>
</dbReference>
<name>A0AAJ2BKS9_9HYPH</name>
<comment type="caution">
    <text evidence="2">The sequence shown here is derived from an EMBL/GenBank/DDBJ whole genome shotgun (WGS) entry which is preliminary data.</text>
</comment>
<accession>A0AAJ2BKS9</accession>
<dbReference type="AlphaFoldDB" id="A0AAJ2BKS9"/>
<dbReference type="Gene3D" id="3.30.70.100">
    <property type="match status" value="1"/>
</dbReference>
<feature type="domain" description="ABM" evidence="1">
    <location>
        <begin position="6"/>
        <end position="95"/>
    </location>
</feature>
<evidence type="ECO:0000313" key="2">
    <source>
        <dbReference type="EMBL" id="MDR6104479.1"/>
    </source>
</evidence>
<dbReference type="InterPro" id="IPR011008">
    <property type="entry name" value="Dimeric_a/b-barrel"/>
</dbReference>
<keyword evidence="2" id="KW-0503">Monooxygenase</keyword>
<reference evidence="2" key="1">
    <citation type="submission" date="2023-08" db="EMBL/GenBank/DDBJ databases">
        <title>Functional and genomic diversity of the sorghum phyllosphere microbiome.</title>
        <authorList>
            <person name="Shade A."/>
        </authorList>
    </citation>
    <scope>NUCLEOTIDE SEQUENCE</scope>
    <source>
        <strain evidence="2">SORGH_AS_0974</strain>
    </source>
</reference>
<dbReference type="GO" id="GO:0004497">
    <property type="term" value="F:monooxygenase activity"/>
    <property type="evidence" value="ECO:0007669"/>
    <property type="project" value="UniProtKB-KW"/>
</dbReference>
<dbReference type="SUPFAM" id="SSF54909">
    <property type="entry name" value="Dimeric alpha+beta barrel"/>
    <property type="match status" value="1"/>
</dbReference>
<proteinExistence type="predicted"/>
<dbReference type="EMBL" id="JAVIZC010000003">
    <property type="protein sequence ID" value="MDR6104479.1"/>
    <property type="molecule type" value="Genomic_DNA"/>
</dbReference>
<dbReference type="Pfam" id="PF03992">
    <property type="entry name" value="ABM"/>
    <property type="match status" value="1"/>
</dbReference>
<gene>
    <name evidence="2" type="ORF">QE369_004676</name>
</gene>
<dbReference type="RefSeq" id="WP_309772626.1">
    <property type="nucleotide sequence ID" value="NZ_JAVIZC010000003.1"/>
</dbReference>
<sequence>MAEAKIYLSGYLDVPEDRREAVADALPHHIELTRAEPGCLSFEFVLSDDIPGRYLVSEVFTNEEAFDAHQGRMKSSHWFAVTQGIPRNYNIQKGE</sequence>
<dbReference type="PROSITE" id="PS51725">
    <property type="entry name" value="ABM"/>
    <property type="match status" value="1"/>
</dbReference>
<dbReference type="Proteomes" id="UP001255601">
    <property type="component" value="Unassembled WGS sequence"/>
</dbReference>
<organism evidence="2 3">
    <name type="scientific">Agrobacterium larrymoorei</name>
    <dbReference type="NCBI Taxonomy" id="160699"/>
    <lineage>
        <taxon>Bacteria</taxon>
        <taxon>Pseudomonadati</taxon>
        <taxon>Pseudomonadota</taxon>
        <taxon>Alphaproteobacteria</taxon>
        <taxon>Hyphomicrobiales</taxon>
        <taxon>Rhizobiaceae</taxon>
        <taxon>Rhizobium/Agrobacterium group</taxon>
        <taxon>Agrobacterium</taxon>
    </lineage>
</organism>
<protein>
    <submittedName>
        <fullName evidence="2">Quinol monooxygenase YgiN</fullName>
    </submittedName>
</protein>
<keyword evidence="2" id="KW-0560">Oxidoreductase</keyword>
<evidence type="ECO:0000313" key="3">
    <source>
        <dbReference type="Proteomes" id="UP001255601"/>
    </source>
</evidence>